<proteinExistence type="predicted"/>
<comment type="caution">
    <text evidence="2">The sequence shown here is derived from an EMBL/GenBank/DDBJ whole genome shotgun (WGS) entry which is preliminary data.</text>
</comment>
<protein>
    <submittedName>
        <fullName evidence="2">Uncharacterized protein</fullName>
    </submittedName>
</protein>
<dbReference type="EMBL" id="CAAALY010126563">
    <property type="protein sequence ID" value="VEL31791.1"/>
    <property type="molecule type" value="Genomic_DNA"/>
</dbReference>
<dbReference type="AlphaFoldDB" id="A0A3S5BNE1"/>
<evidence type="ECO:0000256" key="1">
    <source>
        <dbReference type="SAM" id="MobiDB-lite"/>
    </source>
</evidence>
<feature type="region of interest" description="Disordered" evidence="1">
    <location>
        <begin position="48"/>
        <end position="108"/>
    </location>
</feature>
<dbReference type="Proteomes" id="UP000784294">
    <property type="component" value="Unassembled WGS sequence"/>
</dbReference>
<sequence>MFSRSEYAFHEAEEDRQIEFAGRYSTATTSRYTFSGCQCLPVAIPFKPSSSTETKESRVMKSQRNSLRKQMHPSPSEHMLPAEIDHSPPFRRPIPHRPARFSEPTSAWAAASLDQRQTEDLDHQNSFTVQVGVTFLNRQKWIKEE</sequence>
<organism evidence="2 3">
    <name type="scientific">Protopolystoma xenopodis</name>
    <dbReference type="NCBI Taxonomy" id="117903"/>
    <lineage>
        <taxon>Eukaryota</taxon>
        <taxon>Metazoa</taxon>
        <taxon>Spiralia</taxon>
        <taxon>Lophotrochozoa</taxon>
        <taxon>Platyhelminthes</taxon>
        <taxon>Monogenea</taxon>
        <taxon>Polyopisthocotylea</taxon>
        <taxon>Polystomatidea</taxon>
        <taxon>Polystomatidae</taxon>
        <taxon>Protopolystoma</taxon>
    </lineage>
</organism>
<reference evidence="2" key="1">
    <citation type="submission" date="2018-11" db="EMBL/GenBank/DDBJ databases">
        <authorList>
            <consortium name="Pathogen Informatics"/>
        </authorList>
    </citation>
    <scope>NUCLEOTIDE SEQUENCE</scope>
</reference>
<keyword evidence="3" id="KW-1185">Reference proteome</keyword>
<gene>
    <name evidence="2" type="ORF">PXEA_LOCUS25231</name>
</gene>
<evidence type="ECO:0000313" key="3">
    <source>
        <dbReference type="Proteomes" id="UP000784294"/>
    </source>
</evidence>
<name>A0A3S5BNE1_9PLAT</name>
<evidence type="ECO:0000313" key="2">
    <source>
        <dbReference type="EMBL" id="VEL31791.1"/>
    </source>
</evidence>
<accession>A0A3S5BNE1</accession>